<evidence type="ECO:0000259" key="5">
    <source>
        <dbReference type="PROSITE" id="PS50106"/>
    </source>
</evidence>
<evidence type="ECO:0000256" key="2">
    <source>
        <dbReference type="ARBA" id="ARBA00022670"/>
    </source>
</evidence>
<dbReference type="CDD" id="cd06781">
    <property type="entry name" value="cpPDZ_BsHtra-like"/>
    <property type="match status" value="1"/>
</dbReference>
<keyword evidence="4" id="KW-0812">Transmembrane</keyword>
<organism evidence="6 7">
    <name type="scientific">Candidatus Coprosoma intestinipullorum</name>
    <dbReference type="NCBI Taxonomy" id="2840752"/>
    <lineage>
        <taxon>Bacteria</taxon>
        <taxon>Bacillati</taxon>
        <taxon>Bacillota</taxon>
        <taxon>Bacillota incertae sedis</taxon>
        <taxon>Candidatus Coprosoma</taxon>
    </lineage>
</organism>
<dbReference type="AlphaFoldDB" id="A0A9D0ZU77"/>
<dbReference type="Pfam" id="PF13180">
    <property type="entry name" value="PDZ_2"/>
    <property type="match status" value="1"/>
</dbReference>
<reference evidence="6" key="1">
    <citation type="submission" date="2020-10" db="EMBL/GenBank/DDBJ databases">
        <authorList>
            <person name="Gilroy R."/>
        </authorList>
    </citation>
    <scope>NUCLEOTIDE SEQUENCE</scope>
    <source>
        <strain evidence="6">CHK147-3167</strain>
    </source>
</reference>
<reference evidence="6" key="2">
    <citation type="journal article" date="2021" name="PeerJ">
        <title>Extensive microbial diversity within the chicken gut microbiome revealed by metagenomics and culture.</title>
        <authorList>
            <person name="Gilroy R."/>
            <person name="Ravi A."/>
            <person name="Getino M."/>
            <person name="Pursley I."/>
            <person name="Horton D.L."/>
            <person name="Alikhan N.F."/>
            <person name="Baker D."/>
            <person name="Gharbi K."/>
            <person name="Hall N."/>
            <person name="Watson M."/>
            <person name="Adriaenssens E.M."/>
            <person name="Foster-Nyarko E."/>
            <person name="Jarju S."/>
            <person name="Secka A."/>
            <person name="Antonio M."/>
            <person name="Oren A."/>
            <person name="Chaudhuri R.R."/>
            <person name="La Ragione R."/>
            <person name="Hildebrand F."/>
            <person name="Pallen M.J."/>
        </authorList>
    </citation>
    <scope>NUCLEOTIDE SEQUENCE</scope>
    <source>
        <strain evidence="6">CHK147-3167</strain>
    </source>
</reference>
<evidence type="ECO:0000256" key="3">
    <source>
        <dbReference type="ARBA" id="ARBA00022801"/>
    </source>
</evidence>
<comment type="similarity">
    <text evidence="1">Belongs to the peptidase S1C family.</text>
</comment>
<dbReference type="InterPro" id="IPR009003">
    <property type="entry name" value="Peptidase_S1_PA"/>
</dbReference>
<dbReference type="SMART" id="SM00228">
    <property type="entry name" value="PDZ"/>
    <property type="match status" value="1"/>
</dbReference>
<dbReference type="InterPro" id="IPR001940">
    <property type="entry name" value="Peptidase_S1C"/>
</dbReference>
<dbReference type="SUPFAM" id="SSF50156">
    <property type="entry name" value="PDZ domain-like"/>
    <property type="match status" value="1"/>
</dbReference>
<accession>A0A9D0ZU77</accession>
<keyword evidence="4" id="KW-1133">Transmembrane helix</keyword>
<dbReference type="InterPro" id="IPR036034">
    <property type="entry name" value="PDZ_sf"/>
</dbReference>
<sequence length="358" mass="38526">MRERIIHIVVIIVCVALAICGTWYFMRNNGEVVTGTKKNVTIKEDNSISEAIDKVYDAVVVVDNYSRGRLTGYGSGFVYKKDSKRGYILTNYHVVEGADEVKVELTSGEEVDAEVLGTDEYTDIAVLGIDPDVVTTVAELGDSSEAKLGDTIFTVGTPVSQDYAGTVTKGIISGENREVTLENDGQEYVMEAIQIDASINPGNSGGPLVNMNGQVIGVNSVKLVESSVEGMGFAIPIEVATAQLDKLENGEEVERPVIGVSLYDVDNTAALYQRGIKLDDSIKNGVIVNSVEAGSDAEKAGLEAGDVILKIDGTDVRNSAHLKYILYKHNIGDSVKLTISRDGKERELTLQLTKKLGD</sequence>
<dbReference type="Pfam" id="PF13365">
    <property type="entry name" value="Trypsin_2"/>
    <property type="match status" value="1"/>
</dbReference>
<evidence type="ECO:0000313" key="6">
    <source>
        <dbReference type="EMBL" id="HIQ91465.1"/>
    </source>
</evidence>
<comment type="caution">
    <text evidence="6">The sequence shown here is derived from an EMBL/GenBank/DDBJ whole genome shotgun (WGS) entry which is preliminary data.</text>
</comment>
<protein>
    <submittedName>
        <fullName evidence="6">Trypsin-like peptidase domain-containing protein</fullName>
    </submittedName>
</protein>
<feature type="transmembrane region" description="Helical" evidence="4">
    <location>
        <begin position="5"/>
        <end position="26"/>
    </location>
</feature>
<dbReference type="Gene3D" id="2.30.42.10">
    <property type="match status" value="1"/>
</dbReference>
<dbReference type="PRINTS" id="PR00834">
    <property type="entry name" value="PROTEASES2C"/>
</dbReference>
<gene>
    <name evidence="6" type="ORF">IAB27_07615</name>
</gene>
<dbReference type="PROSITE" id="PS50106">
    <property type="entry name" value="PDZ"/>
    <property type="match status" value="1"/>
</dbReference>
<dbReference type="PANTHER" id="PTHR43343:SF3">
    <property type="entry name" value="PROTEASE DO-LIKE 8, CHLOROPLASTIC"/>
    <property type="match status" value="1"/>
</dbReference>
<evidence type="ECO:0000313" key="7">
    <source>
        <dbReference type="Proteomes" id="UP000886786"/>
    </source>
</evidence>
<name>A0A9D0ZU77_9FIRM</name>
<keyword evidence="3" id="KW-0378">Hydrolase</keyword>
<proteinExistence type="inferred from homology"/>
<dbReference type="GO" id="GO:0006508">
    <property type="term" value="P:proteolysis"/>
    <property type="evidence" value="ECO:0007669"/>
    <property type="project" value="UniProtKB-KW"/>
</dbReference>
<dbReference type="InterPro" id="IPR043504">
    <property type="entry name" value="Peptidase_S1_PA_chymotrypsin"/>
</dbReference>
<dbReference type="InterPro" id="IPR051201">
    <property type="entry name" value="Chloro_Bact_Ser_Proteases"/>
</dbReference>
<dbReference type="EMBL" id="DVFV01000130">
    <property type="protein sequence ID" value="HIQ91465.1"/>
    <property type="molecule type" value="Genomic_DNA"/>
</dbReference>
<dbReference type="PANTHER" id="PTHR43343">
    <property type="entry name" value="PEPTIDASE S12"/>
    <property type="match status" value="1"/>
</dbReference>
<dbReference type="Gene3D" id="2.40.10.10">
    <property type="entry name" value="Trypsin-like serine proteases"/>
    <property type="match status" value="2"/>
</dbReference>
<evidence type="ECO:0000256" key="1">
    <source>
        <dbReference type="ARBA" id="ARBA00010541"/>
    </source>
</evidence>
<feature type="domain" description="PDZ" evidence="5">
    <location>
        <begin position="241"/>
        <end position="343"/>
    </location>
</feature>
<dbReference type="Proteomes" id="UP000886786">
    <property type="component" value="Unassembled WGS sequence"/>
</dbReference>
<dbReference type="GO" id="GO:0004252">
    <property type="term" value="F:serine-type endopeptidase activity"/>
    <property type="evidence" value="ECO:0007669"/>
    <property type="project" value="InterPro"/>
</dbReference>
<dbReference type="InterPro" id="IPR001478">
    <property type="entry name" value="PDZ"/>
</dbReference>
<keyword evidence="2" id="KW-0645">Protease</keyword>
<evidence type="ECO:0000256" key="4">
    <source>
        <dbReference type="SAM" id="Phobius"/>
    </source>
</evidence>
<keyword evidence="4" id="KW-0472">Membrane</keyword>
<dbReference type="SUPFAM" id="SSF50494">
    <property type="entry name" value="Trypsin-like serine proteases"/>
    <property type="match status" value="1"/>
</dbReference>